<reference evidence="3" key="1">
    <citation type="submission" date="2022-11" db="EMBL/GenBank/DDBJ databases">
        <title>Centuries of genome instability and evolution in soft-shell clam transmissible cancer (bioRxiv).</title>
        <authorList>
            <person name="Hart S.F.M."/>
            <person name="Yonemitsu M.A."/>
            <person name="Giersch R.M."/>
            <person name="Beal B.F."/>
            <person name="Arriagada G."/>
            <person name="Davis B.W."/>
            <person name="Ostrander E.A."/>
            <person name="Goff S.P."/>
            <person name="Metzger M.J."/>
        </authorList>
    </citation>
    <scope>NUCLEOTIDE SEQUENCE</scope>
    <source>
        <strain evidence="3">MELC-2E11</strain>
        <tissue evidence="3">Siphon/mantle</tissue>
    </source>
</reference>
<dbReference type="SUPFAM" id="SSF48179">
    <property type="entry name" value="6-phosphogluconate dehydrogenase C-terminal domain-like"/>
    <property type="match status" value="1"/>
</dbReference>
<dbReference type="EMBL" id="CP111024">
    <property type="protein sequence ID" value="WAR23104.1"/>
    <property type="molecule type" value="Genomic_DNA"/>
</dbReference>
<dbReference type="Gene3D" id="3.40.50.720">
    <property type="entry name" value="NAD(P)-binding Rossmann-like Domain"/>
    <property type="match status" value="1"/>
</dbReference>
<proteinExistence type="predicted"/>
<feature type="domain" description="Opine dehydrogenase" evidence="1">
    <location>
        <begin position="182"/>
        <end position="257"/>
    </location>
</feature>
<dbReference type="EMBL" id="CP111024">
    <property type="protein sequence ID" value="WAR23138.1"/>
    <property type="molecule type" value="Genomic_DNA"/>
</dbReference>
<evidence type="ECO:0000259" key="1">
    <source>
        <dbReference type="Pfam" id="PF02317"/>
    </source>
</evidence>
<dbReference type="InterPro" id="IPR003421">
    <property type="entry name" value="Opine_DH"/>
</dbReference>
<accession>A0ABY7FQX0</accession>
<dbReference type="Proteomes" id="UP001164746">
    <property type="component" value="Chromosome 13"/>
</dbReference>
<keyword evidence="4" id="KW-1185">Reference proteome</keyword>
<dbReference type="SUPFAM" id="SSF51735">
    <property type="entry name" value="NAD(P)-binding Rossmann-fold domains"/>
    <property type="match status" value="1"/>
</dbReference>
<dbReference type="InterPro" id="IPR036291">
    <property type="entry name" value="NAD(P)-bd_dom_sf"/>
</dbReference>
<dbReference type="PANTHER" id="PTHR38015:SF1">
    <property type="entry name" value="OPINE DEHYDROGENASE DOMAIN-CONTAINING PROTEIN"/>
    <property type="match status" value="1"/>
</dbReference>
<evidence type="ECO:0000313" key="4">
    <source>
        <dbReference type="Proteomes" id="UP001164746"/>
    </source>
</evidence>
<dbReference type="PANTHER" id="PTHR38015">
    <property type="entry name" value="BLR6086 PROTEIN"/>
    <property type="match status" value="1"/>
</dbReference>
<dbReference type="InterPro" id="IPR008927">
    <property type="entry name" value="6-PGluconate_DH-like_C_sf"/>
</dbReference>
<organism evidence="3 4">
    <name type="scientific">Mya arenaria</name>
    <name type="common">Soft-shell clam</name>
    <dbReference type="NCBI Taxonomy" id="6604"/>
    <lineage>
        <taxon>Eukaryota</taxon>
        <taxon>Metazoa</taxon>
        <taxon>Spiralia</taxon>
        <taxon>Lophotrochozoa</taxon>
        <taxon>Mollusca</taxon>
        <taxon>Bivalvia</taxon>
        <taxon>Autobranchia</taxon>
        <taxon>Heteroconchia</taxon>
        <taxon>Euheterodonta</taxon>
        <taxon>Imparidentia</taxon>
        <taxon>Neoheterodontei</taxon>
        <taxon>Myida</taxon>
        <taxon>Myoidea</taxon>
        <taxon>Myidae</taxon>
        <taxon>Mya</taxon>
    </lineage>
</organism>
<evidence type="ECO:0000313" key="2">
    <source>
        <dbReference type="EMBL" id="WAR23104.1"/>
    </source>
</evidence>
<gene>
    <name evidence="2" type="ORF">MAR_036773</name>
    <name evidence="3" type="ORF">MAR_036807</name>
</gene>
<evidence type="ECO:0000313" key="3">
    <source>
        <dbReference type="EMBL" id="WAR23138.1"/>
    </source>
</evidence>
<dbReference type="Pfam" id="PF02317">
    <property type="entry name" value="Octopine_DH"/>
    <property type="match status" value="1"/>
</dbReference>
<sequence>MLLMDTPTRILVCGGGNGAHTLAATAAAMTNVEVNVMTLYSDEAQRWRNILGRDSIVVEVFYNDGSTGKLEGKPRMITKDPAKSMEGVDAIFFVVPAFAHQQYFEAITKYIKPNTIVIGMPGQAGFEFQALKHLKDAAKLCGVISLESLPWACRILEFGRRVQVLGFKDVLGASVIPGKGNEQISDDSSLRSCMVTNSAYNGLLHPMKKVEGGYVPDFNFRYTAEDVPFGLVVMKGIAECVGMKTPTLDEVIVWAQEKLGKEYVVGSRLKGKDVGETRAPQAFGFTTINDLCSVL</sequence>
<dbReference type="InterPro" id="IPR051729">
    <property type="entry name" value="Opine/Lysopine_DH"/>
</dbReference>
<name>A0ABY7FQX0_MYAAR</name>
<protein>
    <submittedName>
        <fullName evidence="3">OCDH-like protein</fullName>
    </submittedName>
</protein>